<dbReference type="GO" id="GO:0005524">
    <property type="term" value="F:ATP binding"/>
    <property type="evidence" value="ECO:0007669"/>
    <property type="project" value="UniProtKB-UniRule"/>
</dbReference>
<gene>
    <name evidence="5" type="primary">hisS</name>
    <name evidence="8" type="ORF">UU72_C0018G0012</name>
</gene>
<dbReference type="InterPro" id="IPR036621">
    <property type="entry name" value="Anticodon-bd_dom_sf"/>
</dbReference>
<dbReference type="Pfam" id="PF13393">
    <property type="entry name" value="tRNA-synt_His"/>
    <property type="match status" value="1"/>
</dbReference>
<dbReference type="SUPFAM" id="SSF55681">
    <property type="entry name" value="Class II aaRS and biotin synthetases"/>
    <property type="match status" value="1"/>
</dbReference>
<proteinExistence type="inferred from homology"/>
<dbReference type="HAMAP" id="MF_00127">
    <property type="entry name" value="His_tRNA_synth"/>
    <property type="match status" value="1"/>
</dbReference>
<evidence type="ECO:0000256" key="4">
    <source>
        <dbReference type="ARBA" id="ARBA00047639"/>
    </source>
</evidence>
<evidence type="ECO:0000256" key="1">
    <source>
        <dbReference type="ARBA" id="ARBA00008226"/>
    </source>
</evidence>
<protein>
    <recommendedName>
        <fullName evidence="5">Histidine--tRNA ligase</fullName>
        <ecNumber evidence="5">6.1.1.21</ecNumber>
    </recommendedName>
    <alternativeName>
        <fullName evidence="5">Histidyl-tRNA synthetase</fullName>
        <shortName evidence="5">HisRS</shortName>
    </alternativeName>
</protein>
<keyword evidence="2 5" id="KW-0547">Nucleotide-binding</keyword>
<dbReference type="GO" id="GO:0006427">
    <property type="term" value="P:histidyl-tRNA aminoacylation"/>
    <property type="evidence" value="ECO:0007669"/>
    <property type="project" value="UniProtKB-UniRule"/>
</dbReference>
<sequence>MNEKMNKLQAQPYRGARDFYPEEMRIQNYIFDTWKKVCRRYGFEQYDFPILEPFEIFAAKSGEELVNEQLFSFEDRSDRKLAIRPELTPGTVRLLAQKYKEIARPVKWFMIGNNWRYEKPQMGRGREFNQLEVNIFGIEDITADFEIFSIIVDIMNEFGATEGMYGIKVSDRRLITSLLRDVLELDEAGQVKIRRIMDKRSKMSIEDFKKELQTAGLSPEQSEKVELFMTADLDSLKNIIPSELLSKNEGYTGIKRLFELLEQNDISKFVEFDPSIIRGFDYSDKLVYEVFDKNPENRRSIFGGERFDDLIKIFGEYELPATGFAMGDYTLLEFLKGWNLLPKPENALDYFITLWPEDSEKFRPYTLEITREIRKTGKSCFVWTEAGSKLDKQLKYADKKSVTAVLIIGDEELKNRSITIKTMDTGVQEIKPLEKFLDDIK</sequence>
<keyword evidence="5" id="KW-0648">Protein biosynthesis</keyword>
<comment type="catalytic activity">
    <reaction evidence="4 5">
        <text>tRNA(His) + L-histidine + ATP = L-histidyl-tRNA(His) + AMP + diphosphate + H(+)</text>
        <dbReference type="Rhea" id="RHEA:17313"/>
        <dbReference type="Rhea" id="RHEA-COMP:9665"/>
        <dbReference type="Rhea" id="RHEA-COMP:9689"/>
        <dbReference type="ChEBI" id="CHEBI:15378"/>
        <dbReference type="ChEBI" id="CHEBI:30616"/>
        <dbReference type="ChEBI" id="CHEBI:33019"/>
        <dbReference type="ChEBI" id="CHEBI:57595"/>
        <dbReference type="ChEBI" id="CHEBI:78442"/>
        <dbReference type="ChEBI" id="CHEBI:78527"/>
        <dbReference type="ChEBI" id="CHEBI:456215"/>
        <dbReference type="EC" id="6.1.1.21"/>
    </reaction>
</comment>
<dbReference type="NCBIfam" id="TIGR00442">
    <property type="entry name" value="hisS"/>
    <property type="match status" value="1"/>
</dbReference>
<dbReference type="Proteomes" id="UP000034163">
    <property type="component" value="Unassembled WGS sequence"/>
</dbReference>
<keyword evidence="5" id="KW-0963">Cytoplasm</keyword>
<dbReference type="PANTHER" id="PTHR43707">
    <property type="entry name" value="HISTIDYL-TRNA SYNTHETASE"/>
    <property type="match status" value="1"/>
</dbReference>
<dbReference type="InterPro" id="IPR041715">
    <property type="entry name" value="HisRS-like_core"/>
</dbReference>
<dbReference type="InterPro" id="IPR004154">
    <property type="entry name" value="Anticodon-bd"/>
</dbReference>
<accession>A0A0G0WUU4</accession>
<comment type="subcellular location">
    <subcellularLocation>
        <location evidence="5">Cytoplasm</location>
    </subcellularLocation>
</comment>
<evidence type="ECO:0000259" key="7">
    <source>
        <dbReference type="PROSITE" id="PS50862"/>
    </source>
</evidence>
<dbReference type="CDD" id="cd00773">
    <property type="entry name" value="HisRS-like_core"/>
    <property type="match status" value="1"/>
</dbReference>
<dbReference type="InterPro" id="IPR015807">
    <property type="entry name" value="His-tRNA-ligase"/>
</dbReference>
<dbReference type="SUPFAM" id="SSF52954">
    <property type="entry name" value="Class II aaRS ABD-related"/>
    <property type="match status" value="1"/>
</dbReference>
<comment type="caution">
    <text evidence="8">The sequence shown here is derived from an EMBL/GenBank/DDBJ whole genome shotgun (WGS) entry which is preliminary data.</text>
</comment>
<evidence type="ECO:0000256" key="6">
    <source>
        <dbReference type="PIRSR" id="PIRSR001549-1"/>
    </source>
</evidence>
<dbReference type="EC" id="6.1.1.21" evidence="5"/>
<keyword evidence="5 8" id="KW-0436">Ligase</keyword>
<dbReference type="GO" id="GO:0004821">
    <property type="term" value="F:histidine-tRNA ligase activity"/>
    <property type="evidence" value="ECO:0007669"/>
    <property type="project" value="UniProtKB-UniRule"/>
</dbReference>
<feature type="binding site" evidence="6">
    <location>
        <position position="116"/>
    </location>
    <ligand>
        <name>L-histidine</name>
        <dbReference type="ChEBI" id="CHEBI:57595"/>
    </ligand>
</feature>
<keyword evidence="5" id="KW-0067">ATP-binding</keyword>
<feature type="binding site" evidence="6">
    <location>
        <begin position="86"/>
        <end position="88"/>
    </location>
    <ligand>
        <name>L-histidine</name>
        <dbReference type="ChEBI" id="CHEBI:57595"/>
    </ligand>
</feature>
<dbReference type="GO" id="GO:0005737">
    <property type="term" value="C:cytoplasm"/>
    <property type="evidence" value="ECO:0007669"/>
    <property type="project" value="UniProtKB-SubCell"/>
</dbReference>
<comment type="similarity">
    <text evidence="1 5">Belongs to the class-II aminoacyl-tRNA synthetase family.</text>
</comment>
<dbReference type="InterPro" id="IPR045864">
    <property type="entry name" value="aa-tRNA-synth_II/BPL/LPL"/>
</dbReference>
<organism evidence="8 9">
    <name type="scientific">candidate division WWE3 bacterium GW2011_GWB1_41_6</name>
    <dbReference type="NCBI Taxonomy" id="1619112"/>
    <lineage>
        <taxon>Bacteria</taxon>
        <taxon>Katanobacteria</taxon>
    </lineage>
</organism>
<evidence type="ECO:0000256" key="5">
    <source>
        <dbReference type="HAMAP-Rule" id="MF_00127"/>
    </source>
</evidence>
<feature type="domain" description="Aminoacyl-transfer RNA synthetases class-II family profile" evidence="7">
    <location>
        <begin position="14"/>
        <end position="274"/>
    </location>
</feature>
<dbReference type="PIRSF" id="PIRSF001549">
    <property type="entry name" value="His-tRNA_synth"/>
    <property type="match status" value="1"/>
</dbReference>
<dbReference type="AlphaFoldDB" id="A0A0G0WUU4"/>
<evidence type="ECO:0000313" key="9">
    <source>
        <dbReference type="Proteomes" id="UP000034163"/>
    </source>
</evidence>
<dbReference type="Gene3D" id="3.30.930.10">
    <property type="entry name" value="Bira Bifunctional Protein, Domain 2"/>
    <property type="match status" value="1"/>
</dbReference>
<evidence type="ECO:0000256" key="3">
    <source>
        <dbReference type="ARBA" id="ARBA00023146"/>
    </source>
</evidence>
<dbReference type="InterPro" id="IPR004516">
    <property type="entry name" value="HisRS/HisZ"/>
</dbReference>
<dbReference type="Gene3D" id="3.40.50.800">
    <property type="entry name" value="Anticodon-binding domain"/>
    <property type="match status" value="1"/>
</dbReference>
<evidence type="ECO:0000256" key="2">
    <source>
        <dbReference type="ARBA" id="ARBA00022741"/>
    </source>
</evidence>
<keyword evidence="3 5" id="KW-0030">Aminoacyl-tRNA synthetase</keyword>
<dbReference type="PATRIC" id="fig|1619112.3.peg.670"/>
<evidence type="ECO:0000313" key="8">
    <source>
        <dbReference type="EMBL" id="KKS16574.1"/>
    </source>
</evidence>
<dbReference type="InterPro" id="IPR006195">
    <property type="entry name" value="aa-tRNA-synth_II"/>
</dbReference>
<dbReference type="EMBL" id="LCBS01000018">
    <property type="protein sequence ID" value="KKS16574.1"/>
    <property type="molecule type" value="Genomic_DNA"/>
</dbReference>
<feature type="binding site" evidence="6">
    <location>
        <position position="278"/>
    </location>
    <ligand>
        <name>L-histidine</name>
        <dbReference type="ChEBI" id="CHEBI:57595"/>
    </ligand>
</feature>
<dbReference type="PANTHER" id="PTHR43707:SF1">
    <property type="entry name" value="HISTIDINE--TRNA LIGASE, MITOCHONDRIAL-RELATED"/>
    <property type="match status" value="1"/>
</dbReference>
<reference evidence="8 9" key="1">
    <citation type="journal article" date="2015" name="Nature">
        <title>rRNA introns, odd ribosomes, and small enigmatic genomes across a large radiation of phyla.</title>
        <authorList>
            <person name="Brown C.T."/>
            <person name="Hug L.A."/>
            <person name="Thomas B.C."/>
            <person name="Sharon I."/>
            <person name="Castelle C.J."/>
            <person name="Singh A."/>
            <person name="Wilkins M.J."/>
            <person name="Williams K.H."/>
            <person name="Banfield J.F."/>
        </authorList>
    </citation>
    <scope>NUCLEOTIDE SEQUENCE [LARGE SCALE GENOMIC DNA]</scope>
</reference>
<dbReference type="PROSITE" id="PS50862">
    <property type="entry name" value="AA_TRNA_LIGASE_II"/>
    <property type="match status" value="1"/>
</dbReference>
<name>A0A0G0WUU4_UNCKA</name>
<comment type="subunit">
    <text evidence="5">Homodimer.</text>
</comment>
<feature type="binding site" evidence="6">
    <location>
        <position position="130"/>
    </location>
    <ligand>
        <name>L-histidine</name>
        <dbReference type="ChEBI" id="CHEBI:57595"/>
    </ligand>
</feature>
<dbReference type="Pfam" id="PF03129">
    <property type="entry name" value="HGTP_anticodon"/>
    <property type="match status" value="1"/>
</dbReference>